<feature type="region of interest" description="Disordered" evidence="1">
    <location>
        <begin position="184"/>
        <end position="206"/>
    </location>
</feature>
<dbReference type="AlphaFoldDB" id="A0ABD1G4K5"/>
<proteinExistence type="predicted"/>
<dbReference type="Proteomes" id="UP001567538">
    <property type="component" value="Unassembled WGS sequence"/>
</dbReference>
<evidence type="ECO:0000256" key="1">
    <source>
        <dbReference type="SAM" id="MobiDB-lite"/>
    </source>
</evidence>
<evidence type="ECO:0000313" key="3">
    <source>
        <dbReference type="Proteomes" id="UP001567538"/>
    </source>
</evidence>
<feature type="compositionally biased region" description="Basic residues" evidence="1">
    <location>
        <begin position="196"/>
        <end position="206"/>
    </location>
</feature>
<comment type="caution">
    <text evidence="2">The sequence shown here is derived from an EMBL/GenBank/DDBJ whole genome shotgun (WGS) entry which is preliminary data.</text>
</comment>
<feature type="compositionally biased region" description="Basic and acidic residues" evidence="1">
    <location>
        <begin position="184"/>
        <end position="193"/>
    </location>
</feature>
<name>A0ABD1G4K5_SALDI</name>
<evidence type="ECO:0000313" key="2">
    <source>
        <dbReference type="EMBL" id="KAL1539047.1"/>
    </source>
</evidence>
<keyword evidence="3" id="KW-1185">Reference proteome</keyword>
<organism evidence="2 3">
    <name type="scientific">Salvia divinorum</name>
    <name type="common">Maria pastora</name>
    <name type="synonym">Diviner's sage</name>
    <dbReference type="NCBI Taxonomy" id="28513"/>
    <lineage>
        <taxon>Eukaryota</taxon>
        <taxon>Viridiplantae</taxon>
        <taxon>Streptophyta</taxon>
        <taxon>Embryophyta</taxon>
        <taxon>Tracheophyta</taxon>
        <taxon>Spermatophyta</taxon>
        <taxon>Magnoliopsida</taxon>
        <taxon>eudicotyledons</taxon>
        <taxon>Gunneridae</taxon>
        <taxon>Pentapetalae</taxon>
        <taxon>asterids</taxon>
        <taxon>lamiids</taxon>
        <taxon>Lamiales</taxon>
        <taxon>Lamiaceae</taxon>
        <taxon>Nepetoideae</taxon>
        <taxon>Mentheae</taxon>
        <taxon>Salviinae</taxon>
        <taxon>Salvia</taxon>
        <taxon>Salvia subgen. Calosphace</taxon>
    </lineage>
</organism>
<gene>
    <name evidence="2" type="ORF">AAHA92_27720</name>
</gene>
<accession>A0ABD1G4K5</accession>
<feature type="compositionally biased region" description="Polar residues" evidence="1">
    <location>
        <begin position="36"/>
        <end position="46"/>
    </location>
</feature>
<sequence>MSPSPLLAHPEHSFSLFQNSLSTSSFPKNHSHSHSQKFLPSSIPSQNKNQSELPFLSLSRTRSHCIWPSSRPAVVGVATSTAVVVGTVTARLSVSLPSATGRGDVDKTCGVGRWKDLKKEKGIGLLLNGKRRRHVCILRLRAGGLSQSALRVIQSGQSRKTVSGRVQCVRYGKGDCFELSVASDDKGEGHENKMLALRRRSRLSSS</sequence>
<dbReference type="EMBL" id="JBEAFC010000010">
    <property type="protein sequence ID" value="KAL1539047.1"/>
    <property type="molecule type" value="Genomic_DNA"/>
</dbReference>
<feature type="region of interest" description="Disordered" evidence="1">
    <location>
        <begin position="25"/>
        <end position="46"/>
    </location>
</feature>
<protein>
    <submittedName>
        <fullName evidence="2">Uncharacterized protein</fullName>
    </submittedName>
</protein>
<reference evidence="2 3" key="1">
    <citation type="submission" date="2024-06" db="EMBL/GenBank/DDBJ databases">
        <title>A chromosome level genome sequence of Diviner's sage (Salvia divinorum).</title>
        <authorList>
            <person name="Ford S.A."/>
            <person name="Ro D.-K."/>
            <person name="Ness R.W."/>
            <person name="Phillips M.A."/>
        </authorList>
    </citation>
    <scope>NUCLEOTIDE SEQUENCE [LARGE SCALE GENOMIC DNA]</scope>
    <source>
        <strain evidence="2">SAF-2024a</strain>
        <tissue evidence="2">Leaf</tissue>
    </source>
</reference>